<evidence type="ECO:0000313" key="2">
    <source>
        <dbReference type="EMBL" id="OJJ70190.1"/>
    </source>
</evidence>
<gene>
    <name evidence="2" type="ORF">ASPBRDRAFT_156813</name>
</gene>
<dbReference type="Gene3D" id="2.40.70.10">
    <property type="entry name" value="Acid Proteases"/>
    <property type="match status" value="1"/>
</dbReference>
<feature type="region of interest" description="Disordered" evidence="1">
    <location>
        <begin position="22"/>
        <end position="86"/>
    </location>
</feature>
<proteinExistence type="predicted"/>
<dbReference type="CDD" id="cd00303">
    <property type="entry name" value="retropepsin_like"/>
    <property type="match status" value="1"/>
</dbReference>
<dbReference type="InterPro" id="IPR021109">
    <property type="entry name" value="Peptidase_aspartic_dom_sf"/>
</dbReference>
<protein>
    <submittedName>
        <fullName evidence="2">Uncharacterized protein</fullName>
    </submittedName>
</protein>
<dbReference type="EMBL" id="KV878687">
    <property type="protein sequence ID" value="OJJ70190.1"/>
    <property type="molecule type" value="Genomic_DNA"/>
</dbReference>
<evidence type="ECO:0000256" key="1">
    <source>
        <dbReference type="SAM" id="MobiDB-lite"/>
    </source>
</evidence>
<feature type="compositionally biased region" description="Polar residues" evidence="1">
    <location>
        <begin position="46"/>
        <end position="66"/>
    </location>
</feature>
<dbReference type="VEuPathDB" id="FungiDB:ASPBRDRAFT_156813"/>
<dbReference type="AlphaFoldDB" id="A0A1L9UEU9"/>
<evidence type="ECO:0000313" key="3">
    <source>
        <dbReference type="Proteomes" id="UP000184499"/>
    </source>
</evidence>
<organism evidence="2 3">
    <name type="scientific">Aspergillus brasiliensis (strain CBS 101740 / IMI 381727 / IBT 21946)</name>
    <dbReference type="NCBI Taxonomy" id="767769"/>
    <lineage>
        <taxon>Eukaryota</taxon>
        <taxon>Fungi</taxon>
        <taxon>Dikarya</taxon>
        <taxon>Ascomycota</taxon>
        <taxon>Pezizomycotina</taxon>
        <taxon>Eurotiomycetes</taxon>
        <taxon>Eurotiomycetidae</taxon>
        <taxon>Eurotiales</taxon>
        <taxon>Aspergillaceae</taxon>
        <taxon>Aspergillus</taxon>
        <taxon>Aspergillus subgen. Circumdati</taxon>
    </lineage>
</organism>
<reference evidence="3" key="1">
    <citation type="journal article" date="2017" name="Genome Biol.">
        <title>Comparative genomics reveals high biological diversity and specific adaptations in the industrially and medically important fungal genus Aspergillus.</title>
        <authorList>
            <person name="de Vries R.P."/>
            <person name="Riley R."/>
            <person name="Wiebenga A."/>
            <person name="Aguilar-Osorio G."/>
            <person name="Amillis S."/>
            <person name="Uchima C.A."/>
            <person name="Anderluh G."/>
            <person name="Asadollahi M."/>
            <person name="Askin M."/>
            <person name="Barry K."/>
            <person name="Battaglia E."/>
            <person name="Bayram O."/>
            <person name="Benocci T."/>
            <person name="Braus-Stromeyer S.A."/>
            <person name="Caldana C."/>
            <person name="Canovas D."/>
            <person name="Cerqueira G.C."/>
            <person name="Chen F."/>
            <person name="Chen W."/>
            <person name="Choi C."/>
            <person name="Clum A."/>
            <person name="Dos Santos R.A."/>
            <person name="Damasio A.R."/>
            <person name="Diallinas G."/>
            <person name="Emri T."/>
            <person name="Fekete E."/>
            <person name="Flipphi M."/>
            <person name="Freyberg S."/>
            <person name="Gallo A."/>
            <person name="Gournas C."/>
            <person name="Habgood R."/>
            <person name="Hainaut M."/>
            <person name="Harispe M.L."/>
            <person name="Henrissat B."/>
            <person name="Hilden K.S."/>
            <person name="Hope R."/>
            <person name="Hossain A."/>
            <person name="Karabika E."/>
            <person name="Karaffa L."/>
            <person name="Karanyi Z."/>
            <person name="Krasevec N."/>
            <person name="Kuo A."/>
            <person name="Kusch H."/>
            <person name="LaButti K."/>
            <person name="Lagendijk E.L."/>
            <person name="Lapidus A."/>
            <person name="Levasseur A."/>
            <person name="Lindquist E."/>
            <person name="Lipzen A."/>
            <person name="Logrieco A.F."/>
            <person name="MacCabe A."/>
            <person name="Maekelae M.R."/>
            <person name="Malavazi I."/>
            <person name="Melin P."/>
            <person name="Meyer V."/>
            <person name="Mielnichuk N."/>
            <person name="Miskei M."/>
            <person name="Molnar A.P."/>
            <person name="Mule G."/>
            <person name="Ngan C.Y."/>
            <person name="Orejas M."/>
            <person name="Orosz E."/>
            <person name="Ouedraogo J.P."/>
            <person name="Overkamp K.M."/>
            <person name="Park H.-S."/>
            <person name="Perrone G."/>
            <person name="Piumi F."/>
            <person name="Punt P.J."/>
            <person name="Ram A.F."/>
            <person name="Ramon A."/>
            <person name="Rauscher S."/>
            <person name="Record E."/>
            <person name="Riano-Pachon D.M."/>
            <person name="Robert V."/>
            <person name="Roehrig J."/>
            <person name="Ruller R."/>
            <person name="Salamov A."/>
            <person name="Salih N.S."/>
            <person name="Samson R.A."/>
            <person name="Sandor E."/>
            <person name="Sanguinetti M."/>
            <person name="Schuetze T."/>
            <person name="Sepcic K."/>
            <person name="Shelest E."/>
            <person name="Sherlock G."/>
            <person name="Sophianopoulou V."/>
            <person name="Squina F.M."/>
            <person name="Sun H."/>
            <person name="Susca A."/>
            <person name="Todd R.B."/>
            <person name="Tsang A."/>
            <person name="Unkles S.E."/>
            <person name="van de Wiele N."/>
            <person name="van Rossen-Uffink D."/>
            <person name="Oliveira J.V."/>
            <person name="Vesth T.C."/>
            <person name="Visser J."/>
            <person name="Yu J.-H."/>
            <person name="Zhou M."/>
            <person name="Andersen M.R."/>
            <person name="Archer D.B."/>
            <person name="Baker S.E."/>
            <person name="Benoit I."/>
            <person name="Brakhage A.A."/>
            <person name="Braus G.H."/>
            <person name="Fischer R."/>
            <person name="Frisvad J.C."/>
            <person name="Goldman G.H."/>
            <person name="Houbraken J."/>
            <person name="Oakley B."/>
            <person name="Pocsi I."/>
            <person name="Scazzocchio C."/>
            <person name="Seiboth B."/>
            <person name="vanKuyk P.A."/>
            <person name="Wortman J."/>
            <person name="Dyer P.S."/>
            <person name="Grigoriev I.V."/>
        </authorList>
    </citation>
    <scope>NUCLEOTIDE SEQUENCE [LARGE SCALE GENOMIC DNA]</scope>
    <source>
        <strain evidence="3">CBS 101740 / IMI 381727 / IBT 21946</strain>
    </source>
</reference>
<dbReference type="RefSeq" id="XP_067477439.1">
    <property type="nucleotide sequence ID" value="XM_067619411.1"/>
</dbReference>
<keyword evidence="3" id="KW-1185">Reference proteome</keyword>
<sequence length="239" mass="27196">MSCLNGICRSQRFRNIFVKKHSSVSYESKSTRGEPLSPDCSGAGTDPSSEYQQQQSRQNARTTANPATGPHTDTRYHHDSEPLEGRGESINVLGSLPFENYENDESEKPGAYRDLDKCDFIYDIIVQSPTGSRFRRRLTLKFDADINIMSDHMLHRLGTELKPYYGDPISITGQSQVTPLGTVGVSWTFCGQTRIYRTDFYVVPDANYDFLLGRPSMRNHELYRVDSEIARRLSKSYQD</sequence>
<dbReference type="OrthoDB" id="4471293at2759"/>
<dbReference type="OMA" id="DADINIM"/>
<name>A0A1L9UEU9_ASPBC</name>
<dbReference type="Proteomes" id="UP000184499">
    <property type="component" value="Unassembled WGS sequence"/>
</dbReference>
<accession>A0A1L9UEU9</accession>
<feature type="compositionally biased region" description="Basic and acidic residues" evidence="1">
    <location>
        <begin position="72"/>
        <end position="86"/>
    </location>
</feature>
<dbReference type="GeneID" id="93571899"/>